<feature type="transmembrane region" description="Helical" evidence="1">
    <location>
        <begin position="61"/>
        <end position="84"/>
    </location>
</feature>
<organism evidence="2 3">
    <name type="scientific">Arthrobacter echini</name>
    <dbReference type="NCBI Taxonomy" id="1529066"/>
    <lineage>
        <taxon>Bacteria</taxon>
        <taxon>Bacillati</taxon>
        <taxon>Actinomycetota</taxon>
        <taxon>Actinomycetes</taxon>
        <taxon>Micrococcales</taxon>
        <taxon>Micrococcaceae</taxon>
        <taxon>Arthrobacter</taxon>
    </lineage>
</organism>
<feature type="transmembrane region" description="Helical" evidence="1">
    <location>
        <begin position="96"/>
        <end position="116"/>
    </location>
</feature>
<reference evidence="2 3" key="1">
    <citation type="submission" date="2019-08" db="EMBL/GenBank/DDBJ databases">
        <title>Genone of Arthrobacter echini P9.</title>
        <authorList>
            <person name="Bowman J.P."/>
        </authorList>
    </citation>
    <scope>NUCLEOTIDE SEQUENCE [LARGE SCALE GENOMIC DNA]</scope>
    <source>
        <strain evidence="2 3">P9</strain>
    </source>
</reference>
<feature type="transmembrane region" description="Helical" evidence="1">
    <location>
        <begin position="136"/>
        <end position="155"/>
    </location>
</feature>
<dbReference type="RefSeq" id="WP_148601688.1">
    <property type="nucleotide sequence ID" value="NZ_VSLD01000007.1"/>
</dbReference>
<keyword evidence="1" id="KW-1133">Transmembrane helix</keyword>
<evidence type="ECO:0000256" key="1">
    <source>
        <dbReference type="SAM" id="Phobius"/>
    </source>
</evidence>
<proteinExistence type="predicted"/>
<name>A0A5D0XNZ6_9MICC</name>
<protein>
    <submittedName>
        <fullName evidence="2">Uncharacterized protein</fullName>
    </submittedName>
</protein>
<dbReference type="AlphaFoldDB" id="A0A5D0XNZ6"/>
<keyword evidence="1" id="KW-0812">Transmembrane</keyword>
<accession>A0A5D0XNZ6</accession>
<dbReference type="EMBL" id="VSLD01000007">
    <property type="protein sequence ID" value="TYC97551.1"/>
    <property type="molecule type" value="Genomic_DNA"/>
</dbReference>
<keyword evidence="3" id="KW-1185">Reference proteome</keyword>
<sequence length="491" mass="55322">MNPISTIASITRTVAELYPANSGLWWVRIATTALITPLVLFAFITWIIFSHLSHGAVDYSALVWLFSALTITAWVAQVIMLLPLTLHEAVNYDARLQIVIVQGAAGVIPIILAVLGRPPPNLTSLIINDWTAPISLWLVIAVMIVLAGTGIPMIIGNSRRRVSILTGLDSSQSIIRTVEYTLMENQAGDTTLLRERVDTESQKITAELNTLTTPADVFSRALQFMADEDILVKTETNETRNSAIEAMRTDLLNIASALGLKSLPDPPQGRSVRAWSRRTGILLIVRVHEAHVAVIQLLIHHRVERLAYDFFGLINSFTRSSVERDAWLSMNAWNSYTNSMVQYIDEFEALIKRSLLIVDDFPFATYLPSWLSRLLRFLQYVGLVATREELHSSVKGFLDVIKLQLSHFSRAPFEDPRWKRVITAHRIRTTLLEKDVTQIRAGISHISRICDEDRQMILEDKARTHRVLFPAFTSFVASVGTQYFFNFVGWA</sequence>
<feature type="transmembrane region" description="Helical" evidence="1">
    <location>
        <begin position="467"/>
        <end position="485"/>
    </location>
</feature>
<gene>
    <name evidence="2" type="ORF">FQ377_13030</name>
</gene>
<feature type="transmembrane region" description="Helical" evidence="1">
    <location>
        <begin position="25"/>
        <end position="49"/>
    </location>
</feature>
<keyword evidence="1" id="KW-0472">Membrane</keyword>
<dbReference type="Proteomes" id="UP000323410">
    <property type="component" value="Unassembled WGS sequence"/>
</dbReference>
<evidence type="ECO:0000313" key="2">
    <source>
        <dbReference type="EMBL" id="TYC97551.1"/>
    </source>
</evidence>
<comment type="caution">
    <text evidence="2">The sequence shown here is derived from an EMBL/GenBank/DDBJ whole genome shotgun (WGS) entry which is preliminary data.</text>
</comment>
<evidence type="ECO:0000313" key="3">
    <source>
        <dbReference type="Proteomes" id="UP000323410"/>
    </source>
</evidence>